<dbReference type="InterPro" id="IPR003423">
    <property type="entry name" value="OMP_efflux"/>
</dbReference>
<accession>A0A1I6DDH5</accession>
<keyword evidence="7" id="KW-0998">Cell outer membrane</keyword>
<dbReference type="STRING" id="871652.SAMN04515673_1034"/>
<evidence type="ECO:0000256" key="2">
    <source>
        <dbReference type="ARBA" id="ARBA00007613"/>
    </source>
</evidence>
<evidence type="ECO:0000256" key="7">
    <source>
        <dbReference type="ARBA" id="ARBA00023237"/>
    </source>
</evidence>
<keyword evidence="4" id="KW-1134">Transmembrane beta strand</keyword>
<keyword evidence="9" id="KW-0732">Signal</keyword>
<dbReference type="Pfam" id="PF02321">
    <property type="entry name" value="OEP"/>
    <property type="match status" value="2"/>
</dbReference>
<evidence type="ECO:0000313" key="10">
    <source>
        <dbReference type="EMBL" id="SFR03352.1"/>
    </source>
</evidence>
<dbReference type="GO" id="GO:0015288">
    <property type="term" value="F:porin activity"/>
    <property type="evidence" value="ECO:0007669"/>
    <property type="project" value="TreeGrafter"/>
</dbReference>
<evidence type="ECO:0000256" key="1">
    <source>
        <dbReference type="ARBA" id="ARBA00004442"/>
    </source>
</evidence>
<dbReference type="Proteomes" id="UP000199302">
    <property type="component" value="Unassembled WGS sequence"/>
</dbReference>
<name>A0A1I6DDH5_9RHOB</name>
<keyword evidence="3" id="KW-0813">Transport</keyword>
<gene>
    <name evidence="10" type="ORF">SAMN04515673_1034</name>
</gene>
<dbReference type="InterPro" id="IPR051906">
    <property type="entry name" value="TolC-like"/>
</dbReference>
<evidence type="ECO:0000256" key="9">
    <source>
        <dbReference type="SAM" id="SignalP"/>
    </source>
</evidence>
<sequence>MAGMLKKLGQGALLCMAVSVVSAQATAQTLRQAMVQAYENSGLLDQNRALLRAADEDVATSLAALRPILSYSAGVTRSFSESAQNGRSASTSADIGLSASLLLYDGGGSRLGIEVAKESVLATREALRSAEQAVLLGAVRAYMNVRLSREVVALRQSNLRLITQELRAARDRFEVGEVTRTDVALAESRLAASRSQLAAAQGALAQAEAEYTNAVGQRPGALGAVSAASVGAGSVSEAMALARRLHPDLAQARHEIAVSELNVKVAESNLKPTVNLRGSLSQNETFQSDSFSKGGSVGVNLSGPIYSGGQLSSAIRRAIARRDQARASLHVTQKSIDQAVEVAFANLAVVRASRTASSEQVRAAQVAFEGLREEATLGARTTLEVLDAEQELLDARFELASADVDAVINSYEALAAMGRMTVEALDLPVQRYDPTAYYNLVKDGPTAVSKQGKALDRVLKGLGKN</sequence>
<dbReference type="GO" id="GO:0009279">
    <property type="term" value="C:cell outer membrane"/>
    <property type="evidence" value="ECO:0007669"/>
    <property type="project" value="UniProtKB-SubCell"/>
</dbReference>
<keyword evidence="5" id="KW-0812">Transmembrane</keyword>
<evidence type="ECO:0000313" key="11">
    <source>
        <dbReference type="Proteomes" id="UP000199302"/>
    </source>
</evidence>
<evidence type="ECO:0000256" key="6">
    <source>
        <dbReference type="ARBA" id="ARBA00023136"/>
    </source>
</evidence>
<keyword evidence="11" id="KW-1185">Reference proteome</keyword>
<feature type="signal peptide" evidence="9">
    <location>
        <begin position="1"/>
        <end position="27"/>
    </location>
</feature>
<feature type="chain" id="PRO_5011516260" evidence="9">
    <location>
        <begin position="28"/>
        <end position="465"/>
    </location>
</feature>
<evidence type="ECO:0000256" key="4">
    <source>
        <dbReference type="ARBA" id="ARBA00022452"/>
    </source>
</evidence>
<dbReference type="InterPro" id="IPR010130">
    <property type="entry name" value="T1SS_OMP_TolC"/>
</dbReference>
<dbReference type="RefSeq" id="WP_342742208.1">
    <property type="nucleotide sequence ID" value="NZ_FOYI01000003.1"/>
</dbReference>
<evidence type="ECO:0000256" key="5">
    <source>
        <dbReference type="ARBA" id="ARBA00022692"/>
    </source>
</evidence>
<dbReference type="PANTHER" id="PTHR30026">
    <property type="entry name" value="OUTER MEMBRANE PROTEIN TOLC"/>
    <property type="match status" value="1"/>
</dbReference>
<keyword evidence="8" id="KW-0175">Coiled coil</keyword>
<dbReference type="GO" id="GO:0015562">
    <property type="term" value="F:efflux transmembrane transporter activity"/>
    <property type="evidence" value="ECO:0007669"/>
    <property type="project" value="InterPro"/>
</dbReference>
<evidence type="ECO:0000256" key="3">
    <source>
        <dbReference type="ARBA" id="ARBA00022448"/>
    </source>
</evidence>
<proteinExistence type="inferred from homology"/>
<comment type="similarity">
    <text evidence="2">Belongs to the outer membrane factor (OMF) (TC 1.B.17) family.</text>
</comment>
<dbReference type="AlphaFoldDB" id="A0A1I6DDH5"/>
<evidence type="ECO:0000256" key="8">
    <source>
        <dbReference type="SAM" id="Coils"/>
    </source>
</evidence>
<dbReference type="NCBIfam" id="TIGR01844">
    <property type="entry name" value="type_I_sec_TolC"/>
    <property type="match status" value="1"/>
</dbReference>
<dbReference type="GO" id="GO:1990281">
    <property type="term" value="C:efflux pump complex"/>
    <property type="evidence" value="ECO:0007669"/>
    <property type="project" value="TreeGrafter"/>
</dbReference>
<protein>
    <submittedName>
        <fullName evidence="10">Outer membrane protein</fullName>
    </submittedName>
</protein>
<reference evidence="10 11" key="1">
    <citation type="submission" date="2016-10" db="EMBL/GenBank/DDBJ databases">
        <authorList>
            <person name="de Groot N.N."/>
        </authorList>
    </citation>
    <scope>NUCLEOTIDE SEQUENCE [LARGE SCALE GENOMIC DNA]</scope>
    <source>
        <strain evidence="11">KMM 9023,NRIC 0796,JCM 17311,KCTC 23692</strain>
    </source>
</reference>
<feature type="coiled-coil region" evidence="8">
    <location>
        <begin position="190"/>
        <end position="217"/>
    </location>
</feature>
<organism evidence="10 11">
    <name type="scientific">Poseidonocella sedimentorum</name>
    <dbReference type="NCBI Taxonomy" id="871652"/>
    <lineage>
        <taxon>Bacteria</taxon>
        <taxon>Pseudomonadati</taxon>
        <taxon>Pseudomonadota</taxon>
        <taxon>Alphaproteobacteria</taxon>
        <taxon>Rhodobacterales</taxon>
        <taxon>Roseobacteraceae</taxon>
        <taxon>Poseidonocella</taxon>
    </lineage>
</organism>
<dbReference type="SUPFAM" id="SSF56954">
    <property type="entry name" value="Outer membrane efflux proteins (OEP)"/>
    <property type="match status" value="1"/>
</dbReference>
<dbReference type="Gene3D" id="1.20.1600.10">
    <property type="entry name" value="Outer membrane efflux proteins (OEP)"/>
    <property type="match status" value="1"/>
</dbReference>
<comment type="subcellular location">
    <subcellularLocation>
        <location evidence="1">Cell outer membrane</location>
    </subcellularLocation>
</comment>
<keyword evidence="6" id="KW-0472">Membrane</keyword>
<dbReference type="PANTHER" id="PTHR30026:SF22">
    <property type="entry name" value="OUTER MEMBRANE EFFLUX PROTEIN"/>
    <property type="match status" value="1"/>
</dbReference>
<dbReference type="EMBL" id="FOYI01000003">
    <property type="protein sequence ID" value="SFR03352.1"/>
    <property type="molecule type" value="Genomic_DNA"/>
</dbReference>